<proteinExistence type="predicted"/>
<protein>
    <submittedName>
        <fullName evidence="1">Uncharacterized protein</fullName>
    </submittedName>
</protein>
<accession>A0A1Q9D1A9</accession>
<name>A0A1Q9D1A9_SYMMI</name>
<dbReference type="Proteomes" id="UP000186817">
    <property type="component" value="Unassembled WGS sequence"/>
</dbReference>
<sequence>MKGSFERIGLSPKVLSYSSASTSTLNVVRVQVQPGITIRGREGSELVDYGYLRLTRLAVADRRLVAQLGAARVDLLPNGFFLGEQWDGECIQFQIHVGLPIGTSCRHVAFSLGMWNPPASVALQGLALLLAVVRYPLVVDLLWVSSSNLALGSETTVTLHFVLSVPAEIVRWAFDVRSSASCLVASITRLAASIISIRRVANAVATSAAATGAAASWALWDQVEPEPVQMGATSNEMLLVLGGSGLLPLVTYGFSASLAHPAGSEEELDVVEEVRLGSVSPGTKAGYSLRQLRDCSVLPWDNRIQQRSPVLLRFTSTMAMDVLGGIPVLVITPPLAFRFDRECFARPPRPAPSDGGAEVLPRKLLLVSSCRRQLASTWQITELKQELMEKFEELKAPHA</sequence>
<comment type="caution">
    <text evidence="1">The sequence shown here is derived from an EMBL/GenBank/DDBJ whole genome shotgun (WGS) entry which is preliminary data.</text>
</comment>
<keyword evidence="2" id="KW-1185">Reference proteome</keyword>
<dbReference type="OrthoDB" id="10672889at2759"/>
<gene>
    <name evidence="1" type="ORF">AK812_SmicGene29628</name>
</gene>
<evidence type="ECO:0000313" key="2">
    <source>
        <dbReference type="Proteomes" id="UP000186817"/>
    </source>
</evidence>
<evidence type="ECO:0000313" key="1">
    <source>
        <dbReference type="EMBL" id="OLP88960.1"/>
    </source>
</evidence>
<dbReference type="EMBL" id="LSRX01000786">
    <property type="protein sequence ID" value="OLP88960.1"/>
    <property type="molecule type" value="Genomic_DNA"/>
</dbReference>
<dbReference type="AlphaFoldDB" id="A0A1Q9D1A9"/>
<organism evidence="1 2">
    <name type="scientific">Symbiodinium microadriaticum</name>
    <name type="common">Dinoflagellate</name>
    <name type="synonym">Zooxanthella microadriatica</name>
    <dbReference type="NCBI Taxonomy" id="2951"/>
    <lineage>
        <taxon>Eukaryota</taxon>
        <taxon>Sar</taxon>
        <taxon>Alveolata</taxon>
        <taxon>Dinophyceae</taxon>
        <taxon>Suessiales</taxon>
        <taxon>Symbiodiniaceae</taxon>
        <taxon>Symbiodinium</taxon>
    </lineage>
</organism>
<reference evidence="1 2" key="1">
    <citation type="submission" date="2016-02" db="EMBL/GenBank/DDBJ databases">
        <title>Genome analysis of coral dinoflagellate symbionts highlights evolutionary adaptations to a symbiotic lifestyle.</title>
        <authorList>
            <person name="Aranda M."/>
            <person name="Li Y."/>
            <person name="Liew Y.J."/>
            <person name="Baumgarten S."/>
            <person name="Simakov O."/>
            <person name="Wilson M."/>
            <person name="Piel J."/>
            <person name="Ashoor H."/>
            <person name="Bougouffa S."/>
            <person name="Bajic V.B."/>
            <person name="Ryu T."/>
            <person name="Ravasi T."/>
            <person name="Bayer T."/>
            <person name="Micklem G."/>
            <person name="Kim H."/>
            <person name="Bhak J."/>
            <person name="Lajeunesse T.C."/>
            <person name="Voolstra C.R."/>
        </authorList>
    </citation>
    <scope>NUCLEOTIDE SEQUENCE [LARGE SCALE GENOMIC DNA]</scope>
    <source>
        <strain evidence="1 2">CCMP2467</strain>
    </source>
</reference>